<dbReference type="Pfam" id="PF07323">
    <property type="entry name" value="DUF1465"/>
    <property type="match status" value="1"/>
</dbReference>
<dbReference type="KEGG" id="mflg:ABS361_00395"/>
<organism evidence="1">
    <name type="scientific">Methyloraptor flagellatus</name>
    <dbReference type="NCBI Taxonomy" id="3162530"/>
    <lineage>
        <taxon>Bacteria</taxon>
        <taxon>Pseudomonadati</taxon>
        <taxon>Pseudomonadota</taxon>
        <taxon>Alphaproteobacteria</taxon>
        <taxon>Hyphomicrobiales</taxon>
        <taxon>Ancalomicrobiaceae</taxon>
        <taxon>Methyloraptor</taxon>
    </lineage>
</organism>
<proteinExistence type="predicted"/>
<dbReference type="Gene3D" id="1.10.8.930">
    <property type="entry name" value="Protein of unknown function DUF1465"/>
    <property type="match status" value="1"/>
</dbReference>
<dbReference type="EMBL" id="CP158568">
    <property type="protein sequence ID" value="XBY44807.1"/>
    <property type="molecule type" value="Genomic_DNA"/>
</dbReference>
<evidence type="ECO:0000313" key="1">
    <source>
        <dbReference type="EMBL" id="XBY44807.1"/>
    </source>
</evidence>
<accession>A0AAU7XAN0</accession>
<dbReference type="InterPro" id="IPR038301">
    <property type="entry name" value="AraC-like_sf"/>
</dbReference>
<name>A0AAU7XAN0_9HYPH</name>
<sequence length="180" mass="19937">MTEEAPLDRSEAPGPIDFAARFAGSETFRNLFREGMGLVEETASYLDGPGRAESRDLSRTASLIYATESMRLTTRLMQLASWLLLQRAVNEGEMTQEQAGLEKSKVRIDNANAIRTGQGWDEVPETLRSLVERSIRLQERIRKLDEAIYAPEGTEIAAGANPVAEHLDRLSQAFRAGGAR</sequence>
<dbReference type="AlphaFoldDB" id="A0AAU7XAN0"/>
<reference evidence="1" key="1">
    <citation type="submission" date="2024-06" db="EMBL/GenBank/DDBJ databases">
        <title>Methylostella associata gen. nov., sp. nov., a novel Ancalomicrobiaceae-affiliated facultatively methylotrophic bacteria that feed on methanotrophs of the genus Methylococcus.</title>
        <authorList>
            <person name="Saltykova V."/>
            <person name="Danilova O.V."/>
            <person name="Oshkin I.Y."/>
            <person name="Belova S.E."/>
            <person name="Pimenov N.V."/>
            <person name="Dedysh S.N."/>
        </authorList>
    </citation>
    <scope>NUCLEOTIDE SEQUENCE</scope>
    <source>
        <strain evidence="1">S20</strain>
    </source>
</reference>
<protein>
    <submittedName>
        <fullName evidence="1">DUF1465 family protein</fullName>
    </submittedName>
</protein>
<dbReference type="InterPro" id="IPR010848">
    <property type="entry name" value="DUF1465"/>
</dbReference>
<gene>
    <name evidence="1" type="ORF">ABS361_00395</name>
</gene>
<dbReference type="RefSeq" id="WP_407049899.1">
    <property type="nucleotide sequence ID" value="NZ_CP158568.1"/>
</dbReference>